<dbReference type="PROSITE" id="PS51900">
    <property type="entry name" value="CB"/>
    <property type="match status" value="1"/>
</dbReference>
<proteinExistence type="inferred from homology"/>
<reference evidence="13 14" key="1">
    <citation type="submission" date="2020-03" db="EMBL/GenBank/DDBJ databases">
        <title>Genomic Encyclopedia of Type Strains, Phase IV (KMG-IV): sequencing the most valuable type-strain genomes for metagenomic binning, comparative biology and taxonomic classification.</title>
        <authorList>
            <person name="Goeker M."/>
        </authorList>
    </citation>
    <scope>NUCLEOTIDE SEQUENCE [LARGE SCALE GENOMIC DNA]</scope>
    <source>
        <strain evidence="13 14">DSM 102865</strain>
    </source>
</reference>
<evidence type="ECO:0000256" key="8">
    <source>
        <dbReference type="ARBA" id="ARBA00023172"/>
    </source>
</evidence>
<feature type="domain" description="Tyr recombinase" evidence="11">
    <location>
        <begin position="108"/>
        <end position="292"/>
    </location>
</feature>
<dbReference type="RefSeq" id="WP_167270425.1">
    <property type="nucleotide sequence ID" value="NZ_JAASQJ010000002.1"/>
</dbReference>
<dbReference type="PANTHER" id="PTHR30349:SF81">
    <property type="entry name" value="TYROSINE RECOMBINASE XERC"/>
    <property type="match status" value="1"/>
</dbReference>
<evidence type="ECO:0000256" key="7">
    <source>
        <dbReference type="ARBA" id="ARBA00023125"/>
    </source>
</evidence>
<dbReference type="HAMAP" id="MF_01808">
    <property type="entry name" value="Recomb_XerC_XerD"/>
    <property type="match status" value="1"/>
</dbReference>
<organism evidence="13 14">
    <name type="scientific">Dyadobacter arcticus</name>
    <dbReference type="NCBI Taxonomy" id="1078754"/>
    <lineage>
        <taxon>Bacteria</taxon>
        <taxon>Pseudomonadati</taxon>
        <taxon>Bacteroidota</taxon>
        <taxon>Cytophagia</taxon>
        <taxon>Cytophagales</taxon>
        <taxon>Spirosomataceae</taxon>
        <taxon>Dyadobacter</taxon>
    </lineage>
</organism>
<feature type="domain" description="Core-binding (CB)" evidence="12">
    <location>
        <begin position="1"/>
        <end position="87"/>
    </location>
</feature>
<feature type="active site" evidence="10">
    <location>
        <position position="244"/>
    </location>
</feature>
<feature type="active site" evidence="10">
    <location>
        <position position="172"/>
    </location>
</feature>
<dbReference type="InterPro" id="IPR011932">
    <property type="entry name" value="Recomb_XerD"/>
</dbReference>
<dbReference type="InterPro" id="IPR013762">
    <property type="entry name" value="Integrase-like_cat_sf"/>
</dbReference>
<dbReference type="Pfam" id="PF00589">
    <property type="entry name" value="Phage_integrase"/>
    <property type="match status" value="1"/>
</dbReference>
<keyword evidence="5 10" id="KW-0159">Chromosome partition</keyword>
<name>A0ABX0UK28_9BACT</name>
<comment type="subunit">
    <text evidence="10">Forms a cyclic heterotetrameric complex composed of two molecules of XerC and two molecules of XerD.</text>
</comment>
<evidence type="ECO:0000256" key="3">
    <source>
        <dbReference type="ARBA" id="ARBA00022490"/>
    </source>
</evidence>
<dbReference type="InterPro" id="IPR023009">
    <property type="entry name" value="Tyrosine_recombinase_XerC/XerD"/>
</dbReference>
<dbReference type="InterPro" id="IPR050090">
    <property type="entry name" value="Tyrosine_recombinase_XerCD"/>
</dbReference>
<evidence type="ECO:0000256" key="5">
    <source>
        <dbReference type="ARBA" id="ARBA00022829"/>
    </source>
</evidence>
<dbReference type="Gene3D" id="1.10.443.10">
    <property type="entry name" value="Intergrase catalytic core"/>
    <property type="match status" value="1"/>
</dbReference>
<feature type="active site" description="O-(3'-phospho-DNA)-tyrosine intermediate" evidence="10">
    <location>
        <position position="279"/>
    </location>
</feature>
<feature type="active site" evidence="10">
    <location>
        <position position="270"/>
    </location>
</feature>
<evidence type="ECO:0000313" key="13">
    <source>
        <dbReference type="EMBL" id="NIJ53372.1"/>
    </source>
</evidence>
<dbReference type="InterPro" id="IPR002104">
    <property type="entry name" value="Integrase_catalytic"/>
</dbReference>
<comment type="similarity">
    <text evidence="10">Belongs to the 'phage' integrase family. XerC subfamily.</text>
</comment>
<comment type="subcellular location">
    <subcellularLocation>
        <location evidence="1 10">Cytoplasm</location>
    </subcellularLocation>
</comment>
<feature type="active site" evidence="10">
    <location>
        <position position="247"/>
    </location>
</feature>
<evidence type="ECO:0000256" key="1">
    <source>
        <dbReference type="ARBA" id="ARBA00004496"/>
    </source>
</evidence>
<comment type="caution">
    <text evidence="13">The sequence shown here is derived from an EMBL/GenBank/DDBJ whole genome shotgun (WGS) entry which is preliminary data.</text>
</comment>
<keyword evidence="14" id="KW-1185">Reference proteome</keyword>
<feature type="active site" evidence="10">
    <location>
        <position position="148"/>
    </location>
</feature>
<dbReference type="SUPFAM" id="SSF56349">
    <property type="entry name" value="DNA breaking-rejoining enzymes"/>
    <property type="match status" value="1"/>
</dbReference>
<evidence type="ECO:0000256" key="4">
    <source>
        <dbReference type="ARBA" id="ARBA00022618"/>
    </source>
</evidence>
<keyword evidence="6 10" id="KW-0229">DNA integration</keyword>
<dbReference type="PROSITE" id="PS51898">
    <property type="entry name" value="TYR_RECOMBINASE"/>
    <property type="match status" value="1"/>
</dbReference>
<dbReference type="NCBIfam" id="NF040815">
    <property type="entry name" value="recomb_XerA_Arch"/>
    <property type="match status" value="1"/>
</dbReference>
<dbReference type="InterPro" id="IPR044068">
    <property type="entry name" value="CB"/>
</dbReference>
<keyword evidence="3 10" id="KW-0963">Cytoplasm</keyword>
<evidence type="ECO:0000256" key="2">
    <source>
        <dbReference type="ARBA" id="ARBA00010450"/>
    </source>
</evidence>
<dbReference type="InterPro" id="IPR010998">
    <property type="entry name" value="Integrase_recombinase_N"/>
</dbReference>
<evidence type="ECO:0000256" key="10">
    <source>
        <dbReference type="HAMAP-Rule" id="MF_01808"/>
    </source>
</evidence>
<dbReference type="Pfam" id="PF02899">
    <property type="entry name" value="Phage_int_SAM_1"/>
    <property type="match status" value="1"/>
</dbReference>
<dbReference type="NCBIfam" id="NF001399">
    <property type="entry name" value="PRK00283.1"/>
    <property type="match status" value="1"/>
</dbReference>
<dbReference type="SUPFAM" id="SSF47823">
    <property type="entry name" value="lambda integrase-like, N-terminal domain"/>
    <property type="match status" value="1"/>
</dbReference>
<sequence length="298" mass="34078">MWQSYIKHFKNYLRLERSLSGNSVEAYVRDVEKLEEFLTLTKVDLPPARIEEAHLSAFLKYLSELGLAAHSQARMLSGIKAFFKYLLLENEISENPTELLESPRLPRKLPDVLSYEDIESMLAAIDHSTPEGTRNRAIIEVLYSSGLRVSELTGLLITHCYFDIGFIRILGKGDKVRLVPIGREAIKYTQLYLEHVRNDIAPKKDSEDIVFLNRRGGQLTRVMIFLIIKDLAEKAGINKTVSPHTFRHSFATHLIEGGASLRAVQEMLGHESITTTEIYTHLDRDYLRQVITEFHPRG</sequence>
<dbReference type="Proteomes" id="UP001179181">
    <property type="component" value="Unassembled WGS sequence"/>
</dbReference>
<keyword evidence="7 10" id="KW-0238">DNA-binding</keyword>
<evidence type="ECO:0000259" key="12">
    <source>
        <dbReference type="PROSITE" id="PS51900"/>
    </source>
</evidence>
<dbReference type="PANTHER" id="PTHR30349">
    <property type="entry name" value="PHAGE INTEGRASE-RELATED"/>
    <property type="match status" value="1"/>
</dbReference>
<evidence type="ECO:0000259" key="11">
    <source>
        <dbReference type="PROSITE" id="PS51898"/>
    </source>
</evidence>
<keyword evidence="8 10" id="KW-0233">DNA recombination</keyword>
<keyword evidence="4 10" id="KW-0132">Cell division</keyword>
<keyword evidence="9 10" id="KW-0131">Cell cycle</keyword>
<dbReference type="NCBIfam" id="TIGR02225">
    <property type="entry name" value="recomb_XerD"/>
    <property type="match status" value="1"/>
</dbReference>
<protein>
    <recommendedName>
        <fullName evidence="10">Tyrosine recombinase XerC</fullName>
    </recommendedName>
</protein>
<accession>A0ABX0UK28</accession>
<gene>
    <name evidence="10" type="primary">xerC</name>
    <name evidence="13" type="ORF">FHS68_002542</name>
</gene>
<comment type="function">
    <text evidence="10">Site-specific tyrosine recombinase, which acts by catalyzing the cutting and rejoining of the recombining DNA molecules. The XerC-XerD complex is essential to convert dimers of the bacterial chromosome into monomers to permit their segregation at cell division. It also contributes to the segregational stability of plasmids.</text>
</comment>
<evidence type="ECO:0000256" key="6">
    <source>
        <dbReference type="ARBA" id="ARBA00022908"/>
    </source>
</evidence>
<comment type="similarity">
    <text evidence="2">Belongs to the 'phage' integrase family. XerD subfamily.</text>
</comment>
<evidence type="ECO:0000256" key="9">
    <source>
        <dbReference type="ARBA" id="ARBA00023306"/>
    </source>
</evidence>
<dbReference type="CDD" id="cd00798">
    <property type="entry name" value="INT_XerDC_C"/>
    <property type="match status" value="1"/>
</dbReference>
<evidence type="ECO:0000313" key="14">
    <source>
        <dbReference type="Proteomes" id="UP001179181"/>
    </source>
</evidence>
<dbReference type="InterPro" id="IPR004107">
    <property type="entry name" value="Integrase_SAM-like_N"/>
</dbReference>
<dbReference type="Gene3D" id="1.10.150.130">
    <property type="match status" value="1"/>
</dbReference>
<dbReference type="InterPro" id="IPR011010">
    <property type="entry name" value="DNA_brk_join_enz"/>
</dbReference>
<dbReference type="EMBL" id="JAASQJ010000002">
    <property type="protein sequence ID" value="NIJ53372.1"/>
    <property type="molecule type" value="Genomic_DNA"/>
</dbReference>